<dbReference type="GO" id="GO:0009002">
    <property type="term" value="F:serine-type D-Ala-D-Ala carboxypeptidase activity"/>
    <property type="evidence" value="ECO:0007669"/>
    <property type="project" value="InterPro"/>
</dbReference>
<dbReference type="InterPro" id="IPR001460">
    <property type="entry name" value="PCN-bd_Tpept"/>
</dbReference>
<gene>
    <name evidence="16" type="ORF">A2527_03865</name>
</gene>
<dbReference type="Pfam" id="PF00905">
    <property type="entry name" value="Transpeptidase"/>
    <property type="match status" value="1"/>
</dbReference>
<dbReference type="SUPFAM" id="SSF56519">
    <property type="entry name" value="Penicillin binding protein dimerisation domain"/>
    <property type="match status" value="1"/>
</dbReference>
<dbReference type="SUPFAM" id="SSF56601">
    <property type="entry name" value="beta-lactamase/transpeptidase-like"/>
    <property type="match status" value="1"/>
</dbReference>
<proteinExistence type="predicted"/>
<keyword evidence="6" id="KW-0645">Protease</keyword>
<comment type="caution">
    <text evidence="16">The sequence shown here is derived from an EMBL/GenBank/DDBJ whole genome shotgun (WGS) entry which is preliminary data.</text>
</comment>
<feature type="domain" description="Penicillin-binding protein dimerisation" evidence="15">
    <location>
        <begin position="62"/>
        <end position="231"/>
    </location>
</feature>
<evidence type="ECO:0000256" key="1">
    <source>
        <dbReference type="ARBA" id="ARBA00004167"/>
    </source>
</evidence>
<evidence type="ECO:0000256" key="10">
    <source>
        <dbReference type="ARBA" id="ARBA00022984"/>
    </source>
</evidence>
<dbReference type="AlphaFoldDB" id="A0A1F6GF17"/>
<dbReference type="InterPro" id="IPR017790">
    <property type="entry name" value="Penicillin-binding_protein_2"/>
</dbReference>
<protein>
    <submittedName>
        <fullName evidence="16">Penicillin-binding protein 2</fullName>
    </submittedName>
</protein>
<evidence type="ECO:0000256" key="12">
    <source>
        <dbReference type="ARBA" id="ARBA00023136"/>
    </source>
</evidence>
<comment type="subcellular location">
    <subcellularLocation>
        <location evidence="2">Cell membrane</location>
    </subcellularLocation>
    <subcellularLocation>
        <location evidence="1">Membrane</location>
        <topology evidence="1">Single-pass membrane protein</topology>
    </subcellularLocation>
</comment>
<reference evidence="16 17" key="1">
    <citation type="journal article" date="2016" name="Nat. Commun.">
        <title>Thousands of microbial genomes shed light on interconnected biogeochemical processes in an aquifer system.</title>
        <authorList>
            <person name="Anantharaman K."/>
            <person name="Brown C.T."/>
            <person name="Hug L.A."/>
            <person name="Sharon I."/>
            <person name="Castelle C.J."/>
            <person name="Probst A.J."/>
            <person name="Thomas B.C."/>
            <person name="Singh A."/>
            <person name="Wilkins M.J."/>
            <person name="Karaoz U."/>
            <person name="Brodie E.L."/>
            <person name="Williams K.H."/>
            <person name="Hubbard S.S."/>
            <person name="Banfield J.F."/>
        </authorList>
    </citation>
    <scope>NUCLEOTIDE SEQUENCE [LARGE SCALE GENOMIC DNA]</scope>
</reference>
<dbReference type="PANTHER" id="PTHR30627:SF2">
    <property type="entry name" value="PEPTIDOGLYCAN D,D-TRANSPEPTIDASE MRDA"/>
    <property type="match status" value="1"/>
</dbReference>
<evidence type="ECO:0000256" key="3">
    <source>
        <dbReference type="ARBA" id="ARBA00022475"/>
    </source>
</evidence>
<dbReference type="Proteomes" id="UP000178449">
    <property type="component" value="Unassembled WGS sequence"/>
</dbReference>
<dbReference type="GO" id="GO:0071555">
    <property type="term" value="P:cell wall organization"/>
    <property type="evidence" value="ECO:0007669"/>
    <property type="project" value="UniProtKB-KW"/>
</dbReference>
<evidence type="ECO:0000256" key="13">
    <source>
        <dbReference type="ARBA" id="ARBA00023316"/>
    </source>
</evidence>
<evidence type="ECO:0000256" key="11">
    <source>
        <dbReference type="ARBA" id="ARBA00022989"/>
    </source>
</evidence>
<evidence type="ECO:0000256" key="8">
    <source>
        <dbReference type="ARBA" id="ARBA00022801"/>
    </source>
</evidence>
<dbReference type="PANTHER" id="PTHR30627">
    <property type="entry name" value="PEPTIDOGLYCAN D,D-TRANSPEPTIDASE"/>
    <property type="match status" value="1"/>
</dbReference>
<keyword evidence="4" id="KW-0997">Cell inner membrane</keyword>
<dbReference type="Pfam" id="PF03717">
    <property type="entry name" value="PBP_dimer"/>
    <property type="match status" value="1"/>
</dbReference>
<evidence type="ECO:0000256" key="2">
    <source>
        <dbReference type="ARBA" id="ARBA00004236"/>
    </source>
</evidence>
<evidence type="ECO:0000313" key="17">
    <source>
        <dbReference type="Proteomes" id="UP000178449"/>
    </source>
</evidence>
<keyword evidence="11" id="KW-1133">Transmembrane helix</keyword>
<evidence type="ECO:0000256" key="5">
    <source>
        <dbReference type="ARBA" id="ARBA00022645"/>
    </source>
</evidence>
<dbReference type="InterPro" id="IPR036138">
    <property type="entry name" value="PBP_dimer_sf"/>
</dbReference>
<dbReference type="GO" id="GO:0071972">
    <property type="term" value="F:peptidoglycan L,D-transpeptidase activity"/>
    <property type="evidence" value="ECO:0007669"/>
    <property type="project" value="TreeGrafter"/>
</dbReference>
<dbReference type="Gene3D" id="3.40.710.10">
    <property type="entry name" value="DD-peptidase/beta-lactamase superfamily"/>
    <property type="match status" value="1"/>
</dbReference>
<keyword evidence="10" id="KW-0573">Peptidoglycan synthesis</keyword>
<dbReference type="Gene3D" id="3.30.1390.30">
    <property type="entry name" value="Penicillin-binding protein 2a, domain 3"/>
    <property type="match status" value="1"/>
</dbReference>
<evidence type="ECO:0000256" key="6">
    <source>
        <dbReference type="ARBA" id="ARBA00022670"/>
    </source>
</evidence>
<sequence>MKEDPLSLDELQLFKRRDILIKAGLAVPFGGILWRLWDLQVKQGDKYKELAKGNRIRLKSSAAPRGVIYDNEGVILATNIPSFNLMLIPEDANDIKAVLQKLSGTLNIPIDLMERALKSKNKAAKYQPILIYKDLTWYQMALVSAYNEEFVGIEIEASPRRYFPLLQTAAHVIGYMNQINKKQLKELPDTKLMSARVIGQDGVERIYNDQLVGLDGGEQVEVDSSGRVIQRMESIDPKPGNDLSLNIDSRLQQKIEQIMGENLGSAIVMNPDNGAVKAMLSLPAYDPNLFSQGLSEEQWSQLINDEDHVLHNKCIQGLYSPGSTFKMAVAAAGLEAGVIDQHTEHVCEGEYKLGRLKVHCWNRSGHGRLNVTGAIENSCNIFFYKVGIELGVDRINEYVSRFGLGKPTGIDLPHEKVGTIPSRAWKQARFKEQWFGGETLPVSIGQGYVTTTPMQLLTYINVIANGGYLVQPHLSKDIAPNRNRVNISENTIKILRHAMFKNVHGRSGTGQASRSLLYQSGGKTGTTQVVSHKTTARLHAEGGALDKRFFHHAWFVGFAPFDNPKISAVLLIENGKAGRNAAVLMKQIFEYYFTEIDPLPTNPDPSGPLLKPV</sequence>
<accession>A0A1F6GF17</accession>
<evidence type="ECO:0000256" key="7">
    <source>
        <dbReference type="ARBA" id="ARBA00022692"/>
    </source>
</evidence>
<feature type="domain" description="Penicillin-binding protein transpeptidase" evidence="14">
    <location>
        <begin position="264"/>
        <end position="589"/>
    </location>
</feature>
<dbReference type="GO" id="GO:0008658">
    <property type="term" value="F:penicillin binding"/>
    <property type="evidence" value="ECO:0007669"/>
    <property type="project" value="InterPro"/>
</dbReference>
<organism evidence="16 17">
    <name type="scientific">Candidatus Lambdaproteobacteria bacterium RIFOXYD2_FULL_50_16</name>
    <dbReference type="NCBI Taxonomy" id="1817772"/>
    <lineage>
        <taxon>Bacteria</taxon>
        <taxon>Pseudomonadati</taxon>
        <taxon>Pseudomonadota</taxon>
        <taxon>Candidatus Lambdaproteobacteria</taxon>
    </lineage>
</organism>
<dbReference type="GO" id="GO:0009252">
    <property type="term" value="P:peptidoglycan biosynthetic process"/>
    <property type="evidence" value="ECO:0007669"/>
    <property type="project" value="UniProtKB-KW"/>
</dbReference>
<dbReference type="NCBIfam" id="TIGR03423">
    <property type="entry name" value="pbp2_mrdA"/>
    <property type="match status" value="1"/>
</dbReference>
<dbReference type="InterPro" id="IPR050515">
    <property type="entry name" value="Beta-lactam/transpept"/>
</dbReference>
<evidence type="ECO:0000256" key="9">
    <source>
        <dbReference type="ARBA" id="ARBA00022960"/>
    </source>
</evidence>
<keyword evidence="13" id="KW-0961">Cell wall biogenesis/degradation</keyword>
<keyword evidence="9" id="KW-0133">Cell shape</keyword>
<keyword evidence="7" id="KW-0812">Transmembrane</keyword>
<dbReference type="InterPro" id="IPR012338">
    <property type="entry name" value="Beta-lactam/transpept-like"/>
</dbReference>
<dbReference type="GO" id="GO:0008360">
    <property type="term" value="P:regulation of cell shape"/>
    <property type="evidence" value="ECO:0007669"/>
    <property type="project" value="UniProtKB-KW"/>
</dbReference>
<dbReference type="GO" id="GO:0005886">
    <property type="term" value="C:plasma membrane"/>
    <property type="evidence" value="ECO:0007669"/>
    <property type="project" value="UniProtKB-SubCell"/>
</dbReference>
<evidence type="ECO:0000256" key="4">
    <source>
        <dbReference type="ARBA" id="ARBA00022519"/>
    </source>
</evidence>
<dbReference type="EMBL" id="MFNE01000010">
    <property type="protein sequence ID" value="OGG96701.1"/>
    <property type="molecule type" value="Genomic_DNA"/>
</dbReference>
<evidence type="ECO:0000313" key="16">
    <source>
        <dbReference type="EMBL" id="OGG96701.1"/>
    </source>
</evidence>
<keyword evidence="12" id="KW-0472">Membrane</keyword>
<dbReference type="InterPro" id="IPR005311">
    <property type="entry name" value="PBP_dimer"/>
</dbReference>
<keyword evidence="3" id="KW-1003">Cell membrane</keyword>
<dbReference type="GO" id="GO:0006508">
    <property type="term" value="P:proteolysis"/>
    <property type="evidence" value="ECO:0007669"/>
    <property type="project" value="UniProtKB-KW"/>
</dbReference>
<dbReference type="STRING" id="1817772.A2527_03865"/>
<keyword evidence="8" id="KW-0378">Hydrolase</keyword>
<evidence type="ECO:0000259" key="15">
    <source>
        <dbReference type="Pfam" id="PF03717"/>
    </source>
</evidence>
<evidence type="ECO:0000259" key="14">
    <source>
        <dbReference type="Pfam" id="PF00905"/>
    </source>
</evidence>
<keyword evidence="5" id="KW-0121">Carboxypeptidase</keyword>
<dbReference type="Gene3D" id="3.90.1310.10">
    <property type="entry name" value="Penicillin-binding protein 2a (Domain 2)"/>
    <property type="match status" value="1"/>
</dbReference>
<name>A0A1F6GF17_9PROT</name>